<dbReference type="EMBL" id="JAACXV010000029">
    <property type="protein sequence ID" value="KAF7286336.1"/>
    <property type="molecule type" value="Genomic_DNA"/>
</dbReference>
<sequence>MPPANKYKQLNSSIKKTATKEMKLQNPVWSRAPTSHVGGTIAGKRNRERPPPSSPDQSIDFQFARINISFRELDERPTRSHPAKSHSLFIGTVGRCGGARGEDATPTSDDGRPRNRLEIGNWKRLTL</sequence>
<evidence type="ECO:0000256" key="1">
    <source>
        <dbReference type="SAM" id="MobiDB-lite"/>
    </source>
</evidence>
<feature type="region of interest" description="Disordered" evidence="1">
    <location>
        <begin position="1"/>
        <end position="60"/>
    </location>
</feature>
<name>A0A834MKZ8_RHYFE</name>
<reference evidence="2" key="1">
    <citation type="submission" date="2020-08" db="EMBL/GenBank/DDBJ databases">
        <title>Genome sequencing and assembly of the red palm weevil Rhynchophorus ferrugineus.</title>
        <authorList>
            <person name="Dias G.B."/>
            <person name="Bergman C.M."/>
            <person name="Manee M."/>
        </authorList>
    </citation>
    <scope>NUCLEOTIDE SEQUENCE</scope>
    <source>
        <strain evidence="2">AA-2017</strain>
        <tissue evidence="2">Whole larva</tissue>
    </source>
</reference>
<organism evidence="2 3">
    <name type="scientific">Rhynchophorus ferrugineus</name>
    <name type="common">Red palm weevil</name>
    <name type="synonym">Curculio ferrugineus</name>
    <dbReference type="NCBI Taxonomy" id="354439"/>
    <lineage>
        <taxon>Eukaryota</taxon>
        <taxon>Metazoa</taxon>
        <taxon>Ecdysozoa</taxon>
        <taxon>Arthropoda</taxon>
        <taxon>Hexapoda</taxon>
        <taxon>Insecta</taxon>
        <taxon>Pterygota</taxon>
        <taxon>Neoptera</taxon>
        <taxon>Endopterygota</taxon>
        <taxon>Coleoptera</taxon>
        <taxon>Polyphaga</taxon>
        <taxon>Cucujiformia</taxon>
        <taxon>Curculionidae</taxon>
        <taxon>Dryophthorinae</taxon>
        <taxon>Rhynchophorus</taxon>
    </lineage>
</organism>
<proteinExistence type="predicted"/>
<evidence type="ECO:0000313" key="3">
    <source>
        <dbReference type="Proteomes" id="UP000625711"/>
    </source>
</evidence>
<dbReference type="AlphaFoldDB" id="A0A834MKZ8"/>
<gene>
    <name evidence="2" type="ORF">GWI33_006063</name>
</gene>
<comment type="caution">
    <text evidence="2">The sequence shown here is derived from an EMBL/GenBank/DDBJ whole genome shotgun (WGS) entry which is preliminary data.</text>
</comment>
<accession>A0A834MKZ8</accession>
<evidence type="ECO:0000313" key="2">
    <source>
        <dbReference type="EMBL" id="KAF7286336.1"/>
    </source>
</evidence>
<feature type="region of interest" description="Disordered" evidence="1">
    <location>
        <begin position="74"/>
        <end position="127"/>
    </location>
</feature>
<keyword evidence="3" id="KW-1185">Reference proteome</keyword>
<protein>
    <submittedName>
        <fullName evidence="2">Uncharacterized protein</fullName>
    </submittedName>
</protein>
<dbReference type="Proteomes" id="UP000625711">
    <property type="component" value="Unassembled WGS sequence"/>
</dbReference>